<feature type="domain" description="Flavodoxin" evidence="1">
    <location>
        <begin position="5"/>
        <end position="134"/>
    </location>
</feature>
<dbReference type="PANTHER" id="PTHR38030">
    <property type="entry name" value="PROTOPORPHYRINOGEN IX DEHYDROGENASE [MENAQUINONE]"/>
    <property type="match status" value="1"/>
</dbReference>
<dbReference type="InterPro" id="IPR029039">
    <property type="entry name" value="Flavoprotein-like_sf"/>
</dbReference>
<dbReference type="AlphaFoldDB" id="A0A8T3VCE4"/>
<dbReference type="GO" id="GO:0070819">
    <property type="term" value="F:menaquinone-dependent protoporphyrinogen oxidase activity"/>
    <property type="evidence" value="ECO:0007669"/>
    <property type="project" value="TreeGrafter"/>
</dbReference>
<dbReference type="Pfam" id="PF12724">
    <property type="entry name" value="Flavodoxin_5"/>
    <property type="match status" value="1"/>
</dbReference>
<dbReference type="EMBL" id="SUTE01000049">
    <property type="protein sequence ID" value="MBE6505407.1"/>
    <property type="molecule type" value="Genomic_DNA"/>
</dbReference>
<sequence>MKIAIIYSTLTDDTKKSAKLLKDLINAEVVLISIKNAKDVCLLKYNFIILGVSTYNKVQNSFKIYISRNIKTLLEKPHALYVNNDENLDIKANLNKVFTTELIESSSIYSNFGYEINTDIGNFFERRKSKKIIQNVDKLPTLNKNKIEEFAKIINELIEKRVD</sequence>
<dbReference type="Proteomes" id="UP000762703">
    <property type="component" value="Unassembled WGS sequence"/>
</dbReference>
<protein>
    <submittedName>
        <fullName evidence="2">Flavodoxin</fullName>
    </submittedName>
</protein>
<dbReference type="GO" id="GO:0010181">
    <property type="term" value="F:FMN binding"/>
    <property type="evidence" value="ECO:0007669"/>
    <property type="project" value="TreeGrafter"/>
</dbReference>
<reference evidence="2" key="1">
    <citation type="submission" date="2019-04" db="EMBL/GenBank/DDBJ databases">
        <title>Evolution of Biomass-Degrading Anaerobic Consortia Revealed by Metagenomics.</title>
        <authorList>
            <person name="Peng X."/>
        </authorList>
    </citation>
    <scope>NUCLEOTIDE SEQUENCE</scope>
    <source>
        <strain evidence="2">SIG12</strain>
    </source>
</reference>
<proteinExistence type="predicted"/>
<comment type="caution">
    <text evidence="2">The sequence shown here is derived from an EMBL/GenBank/DDBJ whole genome shotgun (WGS) entry which is preliminary data.</text>
</comment>
<gene>
    <name evidence="2" type="ORF">E7Z73_06665</name>
</gene>
<name>A0A8T3VCE4_9EURY</name>
<accession>A0A8T3VCE4</accession>
<dbReference type="Gene3D" id="3.40.50.360">
    <property type="match status" value="1"/>
</dbReference>
<dbReference type="SUPFAM" id="SSF52218">
    <property type="entry name" value="Flavoproteins"/>
    <property type="match status" value="1"/>
</dbReference>
<dbReference type="RefSeq" id="WP_303737058.1">
    <property type="nucleotide sequence ID" value="NZ_SUTE01000049.1"/>
</dbReference>
<evidence type="ECO:0000313" key="3">
    <source>
        <dbReference type="Proteomes" id="UP000762703"/>
    </source>
</evidence>
<evidence type="ECO:0000259" key="1">
    <source>
        <dbReference type="Pfam" id="PF12724"/>
    </source>
</evidence>
<evidence type="ECO:0000313" key="2">
    <source>
        <dbReference type="EMBL" id="MBE6505407.1"/>
    </source>
</evidence>
<dbReference type="GO" id="GO:0006783">
    <property type="term" value="P:heme biosynthetic process"/>
    <property type="evidence" value="ECO:0007669"/>
    <property type="project" value="TreeGrafter"/>
</dbReference>
<dbReference type="InterPro" id="IPR052200">
    <property type="entry name" value="Protoporphyrinogen_IX_DH"/>
</dbReference>
<dbReference type="InterPro" id="IPR026816">
    <property type="entry name" value="Flavodoxin_dom"/>
</dbReference>
<organism evidence="2 3">
    <name type="scientific">Methanobrevibacter millerae</name>
    <dbReference type="NCBI Taxonomy" id="230361"/>
    <lineage>
        <taxon>Archaea</taxon>
        <taxon>Methanobacteriati</taxon>
        <taxon>Methanobacteriota</taxon>
        <taxon>Methanomada group</taxon>
        <taxon>Methanobacteria</taxon>
        <taxon>Methanobacteriales</taxon>
        <taxon>Methanobacteriaceae</taxon>
        <taxon>Methanobrevibacter</taxon>
    </lineage>
</organism>
<dbReference type="PANTHER" id="PTHR38030:SF2">
    <property type="entry name" value="PROTOPORPHYRINOGEN IX DEHYDROGENASE [QUINONE]"/>
    <property type="match status" value="1"/>
</dbReference>